<proteinExistence type="predicted"/>
<dbReference type="PROSITE" id="PS51201">
    <property type="entry name" value="RCK_N"/>
    <property type="match status" value="1"/>
</dbReference>
<dbReference type="STRING" id="79883.GCA_001636495_03801"/>
<dbReference type="EMBL" id="VTEV01000008">
    <property type="protein sequence ID" value="TYS64559.1"/>
    <property type="molecule type" value="Genomic_DNA"/>
</dbReference>
<feature type="domain" description="RCK C-terminal" evidence="2">
    <location>
        <begin position="135"/>
        <end position="218"/>
    </location>
</feature>
<dbReference type="InterPro" id="IPR050721">
    <property type="entry name" value="Trk_Ktr_HKT_K-transport"/>
</dbReference>
<reference evidence="3 4" key="1">
    <citation type="submission" date="2019-08" db="EMBL/GenBank/DDBJ databases">
        <title>Bacillus genomes from the desert of Cuatro Cienegas, Coahuila.</title>
        <authorList>
            <person name="Olmedo-Alvarez G."/>
        </authorList>
    </citation>
    <scope>NUCLEOTIDE SEQUENCE [LARGE SCALE GENOMIC DNA]</scope>
    <source>
        <strain evidence="3 4">CH28_1T</strain>
    </source>
</reference>
<dbReference type="Gene3D" id="3.30.70.1450">
    <property type="entry name" value="Regulator of K+ conductance, C-terminal domain"/>
    <property type="match status" value="1"/>
</dbReference>
<dbReference type="SUPFAM" id="SSF51735">
    <property type="entry name" value="NAD(P)-binding Rossmann-fold domains"/>
    <property type="match status" value="1"/>
</dbReference>
<dbReference type="InterPro" id="IPR003148">
    <property type="entry name" value="RCK_N"/>
</dbReference>
<name>A0A5D4SNF5_9BACI</name>
<dbReference type="OrthoDB" id="9776294at2"/>
<evidence type="ECO:0000259" key="1">
    <source>
        <dbReference type="PROSITE" id="PS51201"/>
    </source>
</evidence>
<dbReference type="RefSeq" id="WP_148989663.1">
    <property type="nucleotide sequence ID" value="NZ_VTEV01000008.1"/>
</dbReference>
<dbReference type="InterPro" id="IPR006037">
    <property type="entry name" value="RCK_C"/>
</dbReference>
<dbReference type="GO" id="GO:0006813">
    <property type="term" value="P:potassium ion transport"/>
    <property type="evidence" value="ECO:0007669"/>
    <property type="project" value="InterPro"/>
</dbReference>
<dbReference type="GO" id="GO:0008324">
    <property type="term" value="F:monoatomic cation transmembrane transporter activity"/>
    <property type="evidence" value="ECO:0007669"/>
    <property type="project" value="InterPro"/>
</dbReference>
<evidence type="ECO:0000313" key="4">
    <source>
        <dbReference type="Proteomes" id="UP000322524"/>
    </source>
</evidence>
<dbReference type="Pfam" id="PF02080">
    <property type="entry name" value="TrkA_C"/>
    <property type="match status" value="1"/>
</dbReference>
<dbReference type="PROSITE" id="PS51202">
    <property type="entry name" value="RCK_C"/>
    <property type="match status" value="1"/>
</dbReference>
<evidence type="ECO:0000313" key="3">
    <source>
        <dbReference type="EMBL" id="TYS64559.1"/>
    </source>
</evidence>
<dbReference type="PANTHER" id="PTHR43833:SF7">
    <property type="entry name" value="KTR SYSTEM POTASSIUM UPTAKE PROTEIN C"/>
    <property type="match status" value="1"/>
</dbReference>
<sequence length="218" mass="24341">MKKQFVVIGLGRFGGSIVEEFSTLGVEVLAIDKNEDNINKISEYATHAVQANATDEATLNSLGIRNFDHAIVSMGDDIESSILTSLLLKEMGIKQVWVKATNKYHQKVLEKIGVDRIIQPERDMAKRVAHHVVSDKIFDYIELSDNHCIAELFATKKVSNKSLTDLDLRARFGCTLIGIQRDGDIIISPPADEIIREGDLLIILGRNEDIHRFEDVGI</sequence>
<feature type="domain" description="RCK N-terminal" evidence="1">
    <location>
        <begin position="2"/>
        <end position="118"/>
    </location>
</feature>
<dbReference type="AlphaFoldDB" id="A0A5D4SNF5"/>
<comment type="caution">
    <text evidence="3">The sequence shown here is derived from an EMBL/GenBank/DDBJ whole genome shotgun (WGS) entry which is preliminary data.</text>
</comment>
<dbReference type="Pfam" id="PF02254">
    <property type="entry name" value="TrkA_N"/>
    <property type="match status" value="1"/>
</dbReference>
<accession>A0A5D4SNF5</accession>
<dbReference type="Proteomes" id="UP000322524">
    <property type="component" value="Unassembled WGS sequence"/>
</dbReference>
<gene>
    <name evidence="3" type="ORF">FZC76_18545</name>
</gene>
<protein>
    <submittedName>
        <fullName evidence="3">TrkA family potassium uptake protein</fullName>
    </submittedName>
</protein>
<dbReference type="Gene3D" id="3.40.50.720">
    <property type="entry name" value="NAD(P)-binding Rossmann-like Domain"/>
    <property type="match status" value="1"/>
</dbReference>
<dbReference type="PANTHER" id="PTHR43833">
    <property type="entry name" value="POTASSIUM CHANNEL PROTEIN 2-RELATED-RELATED"/>
    <property type="match status" value="1"/>
</dbReference>
<organism evidence="3 4">
    <name type="scientific">Sutcliffiella horikoshii</name>
    <dbReference type="NCBI Taxonomy" id="79883"/>
    <lineage>
        <taxon>Bacteria</taxon>
        <taxon>Bacillati</taxon>
        <taxon>Bacillota</taxon>
        <taxon>Bacilli</taxon>
        <taxon>Bacillales</taxon>
        <taxon>Bacillaceae</taxon>
        <taxon>Sutcliffiella</taxon>
    </lineage>
</organism>
<dbReference type="InterPro" id="IPR036291">
    <property type="entry name" value="NAD(P)-bd_dom_sf"/>
</dbReference>
<dbReference type="SUPFAM" id="SSF116726">
    <property type="entry name" value="TrkA C-terminal domain-like"/>
    <property type="match status" value="1"/>
</dbReference>
<dbReference type="InterPro" id="IPR036721">
    <property type="entry name" value="RCK_C_sf"/>
</dbReference>
<evidence type="ECO:0000259" key="2">
    <source>
        <dbReference type="PROSITE" id="PS51202"/>
    </source>
</evidence>